<reference evidence="1 2" key="1">
    <citation type="submission" date="2021-03" db="EMBL/GenBank/DDBJ databases">
        <title>Antimicrobial resistance genes in bacteria isolated from Japanese honey, and their potential for conferring macrolide and lincosamide resistance in the American foulbrood pathogen Paenibacillus larvae.</title>
        <authorList>
            <person name="Okamoto M."/>
            <person name="Kumagai M."/>
            <person name="Kanamori H."/>
            <person name="Takamatsu D."/>
        </authorList>
    </citation>
    <scope>NUCLEOTIDE SEQUENCE [LARGE SCALE GENOMIC DNA]</scope>
    <source>
        <strain evidence="1 2">J34TS1</strain>
    </source>
</reference>
<proteinExistence type="predicted"/>
<accession>A0A919YHD4</accession>
<sequence length="104" mass="12544">MAKLSELSLYARFKWAVPVVPTVKKDEGFFSDPKPWDFEELVLELIEQMFVEIEEFFSKKNMPVEVAIYEIREVFDRLHVEMYSPHQEVYMIVEKYKKLSENLF</sequence>
<organism evidence="1 2">
    <name type="scientific">Paenibacillus azoreducens</name>
    <dbReference type="NCBI Taxonomy" id="116718"/>
    <lineage>
        <taxon>Bacteria</taxon>
        <taxon>Bacillati</taxon>
        <taxon>Bacillota</taxon>
        <taxon>Bacilli</taxon>
        <taxon>Bacillales</taxon>
        <taxon>Paenibacillaceae</taxon>
        <taxon>Paenibacillus</taxon>
    </lineage>
</organism>
<name>A0A919YHD4_9BACL</name>
<gene>
    <name evidence="1" type="ORF">J34TS1_44080</name>
</gene>
<comment type="caution">
    <text evidence="1">The sequence shown here is derived from an EMBL/GenBank/DDBJ whole genome shotgun (WGS) entry which is preliminary data.</text>
</comment>
<protein>
    <submittedName>
        <fullName evidence="1">Uncharacterized protein</fullName>
    </submittedName>
</protein>
<dbReference type="EMBL" id="BORT01000023">
    <property type="protein sequence ID" value="GIO49643.1"/>
    <property type="molecule type" value="Genomic_DNA"/>
</dbReference>
<dbReference type="Proteomes" id="UP000682811">
    <property type="component" value="Unassembled WGS sequence"/>
</dbReference>
<keyword evidence="2" id="KW-1185">Reference proteome</keyword>
<dbReference type="AlphaFoldDB" id="A0A919YHD4"/>
<dbReference type="RefSeq" id="WP_210088648.1">
    <property type="nucleotide sequence ID" value="NZ_AP025343.1"/>
</dbReference>
<evidence type="ECO:0000313" key="2">
    <source>
        <dbReference type="Proteomes" id="UP000682811"/>
    </source>
</evidence>
<evidence type="ECO:0000313" key="1">
    <source>
        <dbReference type="EMBL" id="GIO49643.1"/>
    </source>
</evidence>